<keyword evidence="1" id="KW-0805">Transcription regulation</keyword>
<comment type="caution">
    <text evidence="5">The sequence shown here is derived from an EMBL/GenBank/DDBJ whole genome shotgun (WGS) entry which is preliminary data.</text>
</comment>
<organism evidence="5 6">
    <name type="scientific">Paenibacillus gyeongsangnamensis</name>
    <dbReference type="NCBI Taxonomy" id="3388067"/>
    <lineage>
        <taxon>Bacteria</taxon>
        <taxon>Bacillati</taxon>
        <taxon>Bacillota</taxon>
        <taxon>Bacilli</taxon>
        <taxon>Bacillales</taxon>
        <taxon>Paenibacillaceae</taxon>
        <taxon>Paenibacillus</taxon>
    </lineage>
</organism>
<dbReference type="InterPro" id="IPR014036">
    <property type="entry name" value="DeoR-like_C"/>
</dbReference>
<protein>
    <submittedName>
        <fullName evidence="5">DeoR/GlpR family DNA-binding transcription regulator</fullName>
    </submittedName>
</protein>
<dbReference type="InterPro" id="IPR050313">
    <property type="entry name" value="Carb_Metab_HTH_regulators"/>
</dbReference>
<evidence type="ECO:0000256" key="1">
    <source>
        <dbReference type="ARBA" id="ARBA00023015"/>
    </source>
</evidence>
<dbReference type="EMBL" id="JAQAGZ010000004">
    <property type="protein sequence ID" value="MCZ8512183.1"/>
    <property type="molecule type" value="Genomic_DNA"/>
</dbReference>
<sequence length="262" mass="28410">MKRVAKKRRQEIVILLKTKVFMKVEELCSQLDASPATIRRDLVELEKAGLIKRVNGGAILPLADFQDQRETGAAGSSDPFLNHKRAIAQAAVSMVREGDTIFIDSGSTNNQIAELLVSFSNISIVTNSIEIAYKFIRKKDISVVICGGTIKEISPVESIVGPLAEMMISQFRGNLCFLGTSGIDLKHGITDPYLSAASIKAKMIENSSKVVLVTDHSKFGRVNKAFVATLDKIHHVITDSKAPDDTIAALNQLGISTTLVST</sequence>
<dbReference type="PROSITE" id="PS51000">
    <property type="entry name" value="HTH_DEOR_2"/>
    <property type="match status" value="1"/>
</dbReference>
<dbReference type="Pfam" id="PF00455">
    <property type="entry name" value="DeoRC"/>
    <property type="match status" value="1"/>
</dbReference>
<dbReference type="PANTHER" id="PTHR30363">
    <property type="entry name" value="HTH-TYPE TRANSCRIPTIONAL REGULATOR SRLR-RELATED"/>
    <property type="match status" value="1"/>
</dbReference>
<dbReference type="Pfam" id="PF08220">
    <property type="entry name" value="HTH_DeoR"/>
    <property type="match status" value="1"/>
</dbReference>
<dbReference type="PROSITE" id="PS00894">
    <property type="entry name" value="HTH_DEOR_1"/>
    <property type="match status" value="1"/>
</dbReference>
<keyword evidence="3" id="KW-0804">Transcription</keyword>
<dbReference type="SUPFAM" id="SSF100950">
    <property type="entry name" value="NagB/RpiA/CoA transferase-like"/>
    <property type="match status" value="1"/>
</dbReference>
<keyword evidence="2 5" id="KW-0238">DNA-binding</keyword>
<dbReference type="Gene3D" id="1.10.10.10">
    <property type="entry name" value="Winged helix-like DNA-binding domain superfamily/Winged helix DNA-binding domain"/>
    <property type="match status" value="1"/>
</dbReference>
<evidence type="ECO:0000313" key="6">
    <source>
        <dbReference type="Proteomes" id="UP001527882"/>
    </source>
</evidence>
<dbReference type="InterPro" id="IPR036390">
    <property type="entry name" value="WH_DNA-bd_sf"/>
</dbReference>
<dbReference type="InterPro" id="IPR018356">
    <property type="entry name" value="Tscrpt_reg_HTH_DeoR_CS"/>
</dbReference>
<dbReference type="InterPro" id="IPR037171">
    <property type="entry name" value="NagB/RpiA_transferase-like"/>
</dbReference>
<dbReference type="SMART" id="SM01134">
    <property type="entry name" value="DeoRC"/>
    <property type="match status" value="1"/>
</dbReference>
<gene>
    <name evidence="5" type="ORF">O9H85_07035</name>
</gene>
<evidence type="ECO:0000256" key="2">
    <source>
        <dbReference type="ARBA" id="ARBA00023125"/>
    </source>
</evidence>
<feature type="domain" description="HTH deoR-type" evidence="4">
    <location>
        <begin position="5"/>
        <end position="60"/>
    </location>
</feature>
<accession>A0ABT4Q5M1</accession>
<dbReference type="SMART" id="SM00420">
    <property type="entry name" value="HTH_DEOR"/>
    <property type="match status" value="1"/>
</dbReference>
<proteinExistence type="predicted"/>
<dbReference type="InterPro" id="IPR036388">
    <property type="entry name" value="WH-like_DNA-bd_sf"/>
</dbReference>
<dbReference type="PANTHER" id="PTHR30363:SF44">
    <property type="entry name" value="AGA OPERON TRANSCRIPTIONAL REPRESSOR-RELATED"/>
    <property type="match status" value="1"/>
</dbReference>
<name>A0ABT4Q5M1_9BACL</name>
<dbReference type="SUPFAM" id="SSF46785">
    <property type="entry name" value="Winged helix' DNA-binding domain"/>
    <property type="match status" value="1"/>
</dbReference>
<evidence type="ECO:0000256" key="3">
    <source>
        <dbReference type="ARBA" id="ARBA00023163"/>
    </source>
</evidence>
<dbReference type="RefSeq" id="WP_269880599.1">
    <property type="nucleotide sequence ID" value="NZ_JAQAGZ010000004.1"/>
</dbReference>
<reference evidence="5 6" key="1">
    <citation type="submission" date="2022-12" db="EMBL/GenBank/DDBJ databases">
        <title>Draft genome sequence of Paenibacillus sp. dW9.</title>
        <authorList>
            <person name="Choi E.-W."/>
            <person name="Kim D.-U."/>
        </authorList>
    </citation>
    <scope>NUCLEOTIDE SEQUENCE [LARGE SCALE GENOMIC DNA]</scope>
    <source>
        <strain evidence="6">dW9</strain>
    </source>
</reference>
<dbReference type="PRINTS" id="PR00037">
    <property type="entry name" value="HTHLACR"/>
</dbReference>
<dbReference type="InterPro" id="IPR001034">
    <property type="entry name" value="DeoR_HTH"/>
</dbReference>
<evidence type="ECO:0000259" key="4">
    <source>
        <dbReference type="PROSITE" id="PS51000"/>
    </source>
</evidence>
<evidence type="ECO:0000313" key="5">
    <source>
        <dbReference type="EMBL" id="MCZ8512183.1"/>
    </source>
</evidence>
<dbReference type="GO" id="GO:0003677">
    <property type="term" value="F:DNA binding"/>
    <property type="evidence" value="ECO:0007669"/>
    <property type="project" value="UniProtKB-KW"/>
</dbReference>
<dbReference type="Proteomes" id="UP001527882">
    <property type="component" value="Unassembled WGS sequence"/>
</dbReference>
<dbReference type="Gene3D" id="3.40.50.1360">
    <property type="match status" value="1"/>
</dbReference>
<keyword evidence="6" id="KW-1185">Reference proteome</keyword>